<keyword evidence="1" id="KW-1133">Transmembrane helix</keyword>
<name>A0A1E3QTE3_9ASCO</name>
<dbReference type="AlphaFoldDB" id="A0A1E3QTE3"/>
<organism evidence="2 3">
    <name type="scientific">Babjeviella inositovora NRRL Y-12698</name>
    <dbReference type="NCBI Taxonomy" id="984486"/>
    <lineage>
        <taxon>Eukaryota</taxon>
        <taxon>Fungi</taxon>
        <taxon>Dikarya</taxon>
        <taxon>Ascomycota</taxon>
        <taxon>Saccharomycotina</taxon>
        <taxon>Pichiomycetes</taxon>
        <taxon>Serinales incertae sedis</taxon>
        <taxon>Babjeviella</taxon>
    </lineage>
</organism>
<feature type="transmembrane region" description="Helical" evidence="1">
    <location>
        <begin position="24"/>
        <end position="44"/>
    </location>
</feature>
<dbReference type="GeneID" id="30148278"/>
<proteinExistence type="predicted"/>
<accession>A0A1E3QTE3</accession>
<dbReference type="EMBL" id="KV454429">
    <property type="protein sequence ID" value="ODQ80794.1"/>
    <property type="molecule type" value="Genomic_DNA"/>
</dbReference>
<keyword evidence="1" id="KW-0472">Membrane</keyword>
<gene>
    <name evidence="2" type="ORF">BABINDRAFT_166376</name>
</gene>
<evidence type="ECO:0000256" key="1">
    <source>
        <dbReference type="SAM" id="Phobius"/>
    </source>
</evidence>
<dbReference type="Proteomes" id="UP000094336">
    <property type="component" value="Unassembled WGS sequence"/>
</dbReference>
<keyword evidence="3" id="KW-1185">Reference proteome</keyword>
<protein>
    <submittedName>
        <fullName evidence="2">Uncharacterized protein</fullName>
    </submittedName>
</protein>
<sequence length="122" mass="13496">MGICPDLKQYLLTPLMSRLCSPPLAPTGMYGVVIHMIAGLGVFLEGLDKLYTPRVVCRIELVSKSETGADELKTGSQSLWNYNLLCQHTLRADENAVRILSGIHLLSKYLQPVRLGRSEPDV</sequence>
<reference evidence="3" key="1">
    <citation type="submission" date="2016-05" db="EMBL/GenBank/DDBJ databases">
        <title>Comparative genomics of biotechnologically important yeasts.</title>
        <authorList>
            <consortium name="DOE Joint Genome Institute"/>
            <person name="Riley R."/>
            <person name="Haridas S."/>
            <person name="Wolfe K.H."/>
            <person name="Lopes M.R."/>
            <person name="Hittinger C.T."/>
            <person name="Goker M."/>
            <person name="Salamov A."/>
            <person name="Wisecaver J."/>
            <person name="Long T.M."/>
            <person name="Aerts A.L."/>
            <person name="Barry K."/>
            <person name="Choi C."/>
            <person name="Clum A."/>
            <person name="Coughlan A.Y."/>
            <person name="Deshpande S."/>
            <person name="Douglass A.P."/>
            <person name="Hanson S.J."/>
            <person name="Klenk H.-P."/>
            <person name="Labutti K."/>
            <person name="Lapidus A."/>
            <person name="Lindquist E."/>
            <person name="Lipzen A."/>
            <person name="Meier-Kolthoff J.P."/>
            <person name="Ohm R.A."/>
            <person name="Otillar R.P."/>
            <person name="Pangilinan J."/>
            <person name="Peng Y."/>
            <person name="Rokas A."/>
            <person name="Rosa C.A."/>
            <person name="Scheuner C."/>
            <person name="Sibirny A.A."/>
            <person name="Slot J.C."/>
            <person name="Stielow J.B."/>
            <person name="Sun H."/>
            <person name="Kurtzman C.P."/>
            <person name="Blackwell M."/>
            <person name="Grigoriev I.V."/>
            <person name="Jeffries T.W."/>
        </authorList>
    </citation>
    <scope>NUCLEOTIDE SEQUENCE [LARGE SCALE GENOMIC DNA]</scope>
    <source>
        <strain evidence="3">NRRL Y-12698</strain>
    </source>
</reference>
<evidence type="ECO:0000313" key="2">
    <source>
        <dbReference type="EMBL" id="ODQ80794.1"/>
    </source>
</evidence>
<keyword evidence="1" id="KW-0812">Transmembrane</keyword>
<dbReference type="RefSeq" id="XP_018986122.1">
    <property type="nucleotide sequence ID" value="XM_019130425.1"/>
</dbReference>
<evidence type="ECO:0000313" key="3">
    <source>
        <dbReference type="Proteomes" id="UP000094336"/>
    </source>
</evidence>